<comment type="caution">
    <text evidence="1">The sequence shown here is derived from an EMBL/GenBank/DDBJ whole genome shotgun (WGS) entry which is preliminary data.</text>
</comment>
<gene>
    <name evidence="1" type="ORF">LCGC14_3078120</name>
</gene>
<dbReference type="EMBL" id="LAZR01065663">
    <property type="protein sequence ID" value="KKK55085.1"/>
    <property type="molecule type" value="Genomic_DNA"/>
</dbReference>
<sequence>LHDPTTGLPLPIHEVVRLGKIDHLIEWQNMIGPIERKSTVRDISPEGDFWQRSRKDTQVSMYALAINDMSKAGLLPGSVTVGEDQTLGNTLYDVWRRPTTKPKAITQKDTKLFVEDGMYFDEKFEVTVQNEYKDDEGFYQAIVQIDGVDAEVVPGKKGFAVKETVAMYCSRLLADIYERPEHYFQRREIARTEKELTKFRKEIWNIYQTQKSMDRTKSYYENENQCKASYWCPYIPICYGPGADEVCKSGETPSGFKRIFVNLTNEQQPINEGE</sequence>
<reference evidence="1" key="1">
    <citation type="journal article" date="2015" name="Nature">
        <title>Complex archaea that bridge the gap between prokaryotes and eukaryotes.</title>
        <authorList>
            <person name="Spang A."/>
            <person name="Saw J.H."/>
            <person name="Jorgensen S.L."/>
            <person name="Zaremba-Niedzwiedzka K."/>
            <person name="Martijn J."/>
            <person name="Lind A.E."/>
            <person name="van Eijk R."/>
            <person name="Schleper C."/>
            <person name="Guy L."/>
            <person name="Ettema T.J."/>
        </authorList>
    </citation>
    <scope>NUCLEOTIDE SEQUENCE</scope>
</reference>
<accession>A0A0F8X2L7</accession>
<evidence type="ECO:0000313" key="1">
    <source>
        <dbReference type="EMBL" id="KKK55085.1"/>
    </source>
</evidence>
<proteinExistence type="predicted"/>
<dbReference type="AlphaFoldDB" id="A0A0F8X2L7"/>
<feature type="non-terminal residue" evidence="1">
    <location>
        <position position="1"/>
    </location>
</feature>
<name>A0A0F8X2L7_9ZZZZ</name>
<organism evidence="1">
    <name type="scientific">marine sediment metagenome</name>
    <dbReference type="NCBI Taxonomy" id="412755"/>
    <lineage>
        <taxon>unclassified sequences</taxon>
        <taxon>metagenomes</taxon>
        <taxon>ecological metagenomes</taxon>
    </lineage>
</organism>
<evidence type="ECO:0008006" key="2">
    <source>
        <dbReference type="Google" id="ProtNLM"/>
    </source>
</evidence>
<protein>
    <recommendedName>
        <fullName evidence="2">PD-(D/E)XK endonuclease-like domain-containing protein</fullName>
    </recommendedName>
</protein>